<dbReference type="InterPro" id="IPR006555">
    <property type="entry name" value="ATP-dep_Helicase_C"/>
</dbReference>
<dbReference type="InterPro" id="IPR045028">
    <property type="entry name" value="DinG/Rad3-like"/>
</dbReference>
<evidence type="ECO:0000256" key="7">
    <source>
        <dbReference type="ARBA" id="ARBA00022840"/>
    </source>
</evidence>
<proteinExistence type="inferred from homology"/>
<gene>
    <name evidence="15" type="ORF">ACFSW6_14275</name>
</gene>
<comment type="caution">
    <text evidence="15">The sequence shown here is derived from an EMBL/GenBank/DDBJ whole genome shotgun (WGS) entry which is preliminary data.</text>
</comment>
<dbReference type="Proteomes" id="UP001597463">
    <property type="component" value="Unassembled WGS sequence"/>
</dbReference>
<evidence type="ECO:0000256" key="11">
    <source>
        <dbReference type="ARBA" id="ARBA00023204"/>
    </source>
</evidence>
<evidence type="ECO:0000256" key="3">
    <source>
        <dbReference type="ARBA" id="ARBA00022741"/>
    </source>
</evidence>
<dbReference type="PANTHER" id="PTHR11472">
    <property type="entry name" value="DNA REPAIR DEAD HELICASE RAD3/XP-D SUBFAMILY MEMBER"/>
    <property type="match status" value="1"/>
</dbReference>
<keyword evidence="4" id="KW-0227">DNA damage</keyword>
<evidence type="ECO:0000313" key="16">
    <source>
        <dbReference type="Proteomes" id="UP001597463"/>
    </source>
</evidence>
<dbReference type="SMART" id="SM00491">
    <property type="entry name" value="HELICc2"/>
    <property type="match status" value="1"/>
</dbReference>
<dbReference type="SMART" id="SM00488">
    <property type="entry name" value="DEXDc2"/>
    <property type="match status" value="1"/>
</dbReference>
<evidence type="ECO:0000256" key="5">
    <source>
        <dbReference type="ARBA" id="ARBA00022801"/>
    </source>
</evidence>
<dbReference type="Pfam" id="PF06733">
    <property type="entry name" value="DEAD_2"/>
    <property type="match status" value="1"/>
</dbReference>
<keyword evidence="7" id="KW-0067">ATP-binding</keyword>
<evidence type="ECO:0000256" key="13">
    <source>
        <dbReference type="ARBA" id="ARBA00038058"/>
    </source>
</evidence>
<feature type="domain" description="Helicase ATP-binding" evidence="14">
    <location>
        <begin position="173"/>
        <end position="437"/>
    </location>
</feature>
<keyword evidence="3" id="KW-0547">Nucleotide-binding</keyword>
<dbReference type="RefSeq" id="WP_066478397.1">
    <property type="nucleotide sequence ID" value="NZ_BCNT01000008.1"/>
</dbReference>
<dbReference type="InterPro" id="IPR006554">
    <property type="entry name" value="Helicase-like_DEXD_c2"/>
</dbReference>
<dbReference type="InterPro" id="IPR027417">
    <property type="entry name" value="P-loop_NTPase"/>
</dbReference>
<keyword evidence="1" id="KW-0004">4Fe-4S</keyword>
<dbReference type="PROSITE" id="PS51193">
    <property type="entry name" value="HELICASE_ATP_BIND_2"/>
    <property type="match status" value="1"/>
</dbReference>
<accession>A0ABW5US44</accession>
<evidence type="ECO:0000256" key="2">
    <source>
        <dbReference type="ARBA" id="ARBA00022723"/>
    </source>
</evidence>
<keyword evidence="5 15" id="KW-0378">Hydrolase</keyword>
<dbReference type="EC" id="3.6.4.12" evidence="15"/>
<dbReference type="Gene3D" id="3.90.320.10">
    <property type="match status" value="1"/>
</dbReference>
<evidence type="ECO:0000256" key="12">
    <source>
        <dbReference type="ARBA" id="ARBA00023235"/>
    </source>
</evidence>
<dbReference type="InterPro" id="IPR014013">
    <property type="entry name" value="Helic_SF1/SF2_ATP-bd_DinG/Rad3"/>
</dbReference>
<keyword evidence="10" id="KW-0238">DNA-binding</keyword>
<dbReference type="EMBL" id="JBHUMV010000006">
    <property type="protein sequence ID" value="MFD2755260.1"/>
    <property type="molecule type" value="Genomic_DNA"/>
</dbReference>
<evidence type="ECO:0000256" key="1">
    <source>
        <dbReference type="ARBA" id="ARBA00022485"/>
    </source>
</evidence>
<dbReference type="GO" id="GO:0016787">
    <property type="term" value="F:hydrolase activity"/>
    <property type="evidence" value="ECO:0007669"/>
    <property type="project" value="UniProtKB-KW"/>
</dbReference>
<keyword evidence="8" id="KW-0408">Iron</keyword>
<dbReference type="InterPro" id="IPR011604">
    <property type="entry name" value="PDDEXK-like_dom_sf"/>
</dbReference>
<evidence type="ECO:0000256" key="9">
    <source>
        <dbReference type="ARBA" id="ARBA00023014"/>
    </source>
</evidence>
<keyword evidence="11" id="KW-0234">DNA repair</keyword>
<organism evidence="15 16">
    <name type="scientific">Comamonas terrae</name>
    <dbReference type="NCBI Taxonomy" id="673548"/>
    <lineage>
        <taxon>Bacteria</taxon>
        <taxon>Pseudomonadati</taxon>
        <taxon>Pseudomonadota</taxon>
        <taxon>Betaproteobacteria</taxon>
        <taxon>Burkholderiales</taxon>
        <taxon>Comamonadaceae</taxon>
        <taxon>Comamonas</taxon>
    </lineage>
</organism>
<comment type="similarity">
    <text evidence="13">Belongs to the helicase family. DinG subfamily.</text>
</comment>
<sequence>MSQVVAVRALCEFTARAGDLDLRFTPAPTALEGIAGHQLVASRRGKDYETEISLSGRHEDLLVRGRADGFDPALQRLEEIKTYRGALDGVRANHRALHWAQAKVYGHLLCRERGLAQLCIALVYFNVGTQQETVLEDRFDAAELQAFFGQQCERYLAWARSEAEHRRARDAALAQLAFPFERFRAGQRELAVAVYRSTRTEEGGNCLMAQAPTGIGKTLGTIFPLLKACPGQGLDKVFFLTAKGTGHGLALQALAAVNASLARQGAACIRVLDLRARDKSCEHPDKACHGESCPLAQGFYDRLPAARRQALQQPGQADAPAVREVALAHRICPYYLMQELVRWSDVVVGDYNYYYDSSAMLHALAQAGQWRVGVLVDEAHNLPERARRMYTAQLSQFALAAARKNASGAVRKALDRLQRSWNAINREQQAAQLAYRAHEEIPAGLLAAVQRAVGAMAEENADRPMLPGDAVLDFYLEALQFMALAEQLGPHALFDVSLAPAGAGARSTPASTLCIRNVVPAPHLAPRHAAAHATVLFSGTLSPPDFYRDMLGLPEGTRWIDVPAPFQAEQLQVRIAGHISTRWRDRERSLQPIVDLVARQYARQPGNYLCFFSSFDYLQRTAERMRASHPGLPIWLQTSAMDDAGRAEFLERFAQEGRGIGFAVLGGAFSEGVDLPGRRLIGAFVATLGLPQVNPVNERMMQAMARRFGAGKGHNYTYLYPGLRKVVQAAGRVIRTEEDKGVVFLIDDRFRRAQVRALLPAWWRVE</sequence>
<keyword evidence="2" id="KW-0479">Metal-binding</keyword>
<evidence type="ECO:0000256" key="8">
    <source>
        <dbReference type="ARBA" id="ARBA00023004"/>
    </source>
</evidence>
<evidence type="ECO:0000256" key="4">
    <source>
        <dbReference type="ARBA" id="ARBA00022763"/>
    </source>
</evidence>
<dbReference type="PANTHER" id="PTHR11472:SF34">
    <property type="entry name" value="REGULATOR OF TELOMERE ELONGATION HELICASE 1"/>
    <property type="match status" value="1"/>
</dbReference>
<dbReference type="SUPFAM" id="SSF52540">
    <property type="entry name" value="P-loop containing nucleoside triphosphate hydrolases"/>
    <property type="match status" value="1"/>
</dbReference>
<name>A0ABW5US44_9BURK</name>
<dbReference type="Pfam" id="PF13307">
    <property type="entry name" value="Helicase_C_2"/>
    <property type="match status" value="1"/>
</dbReference>
<evidence type="ECO:0000313" key="15">
    <source>
        <dbReference type="EMBL" id="MFD2755260.1"/>
    </source>
</evidence>
<evidence type="ECO:0000256" key="10">
    <source>
        <dbReference type="ARBA" id="ARBA00023125"/>
    </source>
</evidence>
<keyword evidence="6 15" id="KW-0347">Helicase</keyword>
<evidence type="ECO:0000256" key="6">
    <source>
        <dbReference type="ARBA" id="ARBA00022806"/>
    </source>
</evidence>
<keyword evidence="16" id="KW-1185">Reference proteome</keyword>
<dbReference type="Gene3D" id="1.10.275.30">
    <property type="match status" value="1"/>
</dbReference>
<dbReference type="InterPro" id="IPR010614">
    <property type="entry name" value="RAD3-like_helicase_DEAD"/>
</dbReference>
<dbReference type="GO" id="GO:0003678">
    <property type="term" value="F:DNA helicase activity"/>
    <property type="evidence" value="ECO:0007669"/>
    <property type="project" value="UniProtKB-EC"/>
</dbReference>
<protein>
    <submittedName>
        <fullName evidence="15">ATP-dependent DNA helicase</fullName>
        <ecNumber evidence="15">3.6.4.12</ecNumber>
    </submittedName>
</protein>
<keyword evidence="9" id="KW-0411">Iron-sulfur</keyword>
<evidence type="ECO:0000259" key="14">
    <source>
        <dbReference type="PROSITE" id="PS51193"/>
    </source>
</evidence>
<keyword evidence="12" id="KW-0413">Isomerase</keyword>
<dbReference type="Gene3D" id="3.40.50.300">
    <property type="entry name" value="P-loop containing nucleotide triphosphate hydrolases"/>
    <property type="match status" value="2"/>
</dbReference>
<reference evidence="16" key="1">
    <citation type="journal article" date="2019" name="Int. J. Syst. Evol. Microbiol.">
        <title>The Global Catalogue of Microorganisms (GCM) 10K type strain sequencing project: providing services to taxonomists for standard genome sequencing and annotation.</title>
        <authorList>
            <consortium name="The Broad Institute Genomics Platform"/>
            <consortium name="The Broad Institute Genome Sequencing Center for Infectious Disease"/>
            <person name="Wu L."/>
            <person name="Ma J."/>
        </authorList>
    </citation>
    <scope>NUCLEOTIDE SEQUENCE [LARGE SCALE GENOMIC DNA]</scope>
    <source>
        <strain evidence="16">TISTR 1906</strain>
    </source>
</reference>